<evidence type="ECO:0000313" key="9">
    <source>
        <dbReference type="Proteomes" id="UP001523565"/>
    </source>
</evidence>
<keyword evidence="2" id="KW-0645">Protease</keyword>
<gene>
    <name evidence="8" type="ORF">NK118_14815</name>
</gene>
<dbReference type="PROSITE" id="PS01302">
    <property type="entry name" value="UPF0758"/>
    <property type="match status" value="1"/>
</dbReference>
<keyword evidence="5" id="KW-0862">Zinc</keyword>
<dbReference type="CDD" id="cd08071">
    <property type="entry name" value="MPN_DUF2466"/>
    <property type="match status" value="1"/>
</dbReference>
<evidence type="ECO:0000256" key="4">
    <source>
        <dbReference type="ARBA" id="ARBA00022801"/>
    </source>
</evidence>
<dbReference type="Pfam" id="PF04002">
    <property type="entry name" value="RadC"/>
    <property type="match status" value="1"/>
</dbReference>
<evidence type="ECO:0000256" key="1">
    <source>
        <dbReference type="ARBA" id="ARBA00010243"/>
    </source>
</evidence>
<dbReference type="PROSITE" id="PS50249">
    <property type="entry name" value="MPN"/>
    <property type="match status" value="1"/>
</dbReference>
<sequence>MESNELDLVAVRLVRERTYYNDKPLDSPEAVVDFIHKELSAYDREVMCVLNLSTKCDVINMNFVSMGSINAAVISMRELFKASILSNAAAIICCHNHPSGNTCPSKEDIKLTERIALSGKLLGIDLLDHIIIGKEDKPYLSMKEEGIIPPGGIELLKRELDKEHRKRWERSF</sequence>
<comment type="similarity">
    <text evidence="1">Belongs to the UPF0758 family.</text>
</comment>
<evidence type="ECO:0000256" key="2">
    <source>
        <dbReference type="ARBA" id="ARBA00022670"/>
    </source>
</evidence>
<name>A0ABT1ELE6_9FIRM</name>
<dbReference type="Gene3D" id="3.40.140.10">
    <property type="entry name" value="Cytidine Deaminase, domain 2"/>
    <property type="match status" value="1"/>
</dbReference>
<evidence type="ECO:0000256" key="6">
    <source>
        <dbReference type="ARBA" id="ARBA00023049"/>
    </source>
</evidence>
<keyword evidence="6" id="KW-0482">Metalloprotease</keyword>
<feature type="domain" description="MPN" evidence="7">
    <location>
        <begin position="24"/>
        <end position="148"/>
    </location>
</feature>
<dbReference type="RefSeq" id="WP_262070383.1">
    <property type="nucleotide sequence ID" value="NZ_JAMXOC010000042.1"/>
</dbReference>
<dbReference type="Proteomes" id="UP001523565">
    <property type="component" value="Unassembled WGS sequence"/>
</dbReference>
<evidence type="ECO:0000259" key="7">
    <source>
        <dbReference type="PROSITE" id="PS50249"/>
    </source>
</evidence>
<organism evidence="8 9">
    <name type="scientific">Ohessyouella blattaphilus</name>
    <dbReference type="NCBI Taxonomy" id="2949333"/>
    <lineage>
        <taxon>Bacteria</taxon>
        <taxon>Bacillati</taxon>
        <taxon>Bacillota</taxon>
        <taxon>Clostridia</taxon>
        <taxon>Lachnospirales</taxon>
        <taxon>Lachnospiraceae</taxon>
        <taxon>Ohessyouella</taxon>
    </lineage>
</organism>
<reference evidence="8 9" key="1">
    <citation type="journal article" date="2022" name="Genome Biol. Evol.">
        <title>Host diet, physiology and behaviors set the stage for Lachnospiraceae cladogenesis.</title>
        <authorList>
            <person name="Vera-Ponce De Leon A."/>
            <person name="Schneider M."/>
            <person name="Jahnes B.C."/>
            <person name="Sadowski V."/>
            <person name="Camuy-Velez L.A."/>
            <person name="Duan J."/>
            <person name="Sabree Z.L."/>
        </authorList>
    </citation>
    <scope>NUCLEOTIDE SEQUENCE [LARGE SCALE GENOMIC DNA]</scope>
    <source>
        <strain evidence="8 9">PAL227</strain>
    </source>
</reference>
<dbReference type="InterPro" id="IPR001405">
    <property type="entry name" value="UPF0758"/>
</dbReference>
<dbReference type="InterPro" id="IPR025657">
    <property type="entry name" value="RadC_JAB"/>
</dbReference>
<accession>A0ABT1ELE6</accession>
<dbReference type="PANTHER" id="PTHR30471">
    <property type="entry name" value="DNA REPAIR PROTEIN RADC"/>
    <property type="match status" value="1"/>
</dbReference>
<dbReference type="InterPro" id="IPR037518">
    <property type="entry name" value="MPN"/>
</dbReference>
<evidence type="ECO:0000256" key="5">
    <source>
        <dbReference type="ARBA" id="ARBA00022833"/>
    </source>
</evidence>
<proteinExistence type="inferred from homology"/>
<keyword evidence="9" id="KW-1185">Reference proteome</keyword>
<dbReference type="InterPro" id="IPR020891">
    <property type="entry name" value="UPF0758_CS"/>
</dbReference>
<keyword evidence="3" id="KW-0479">Metal-binding</keyword>
<protein>
    <submittedName>
        <fullName evidence="8">JAB domain-containing protein</fullName>
    </submittedName>
</protein>
<dbReference type="EMBL" id="JAMZFV010000042">
    <property type="protein sequence ID" value="MCP1111524.1"/>
    <property type="molecule type" value="Genomic_DNA"/>
</dbReference>
<evidence type="ECO:0000256" key="3">
    <source>
        <dbReference type="ARBA" id="ARBA00022723"/>
    </source>
</evidence>
<keyword evidence="4" id="KW-0378">Hydrolase</keyword>
<comment type="caution">
    <text evidence="8">The sequence shown here is derived from an EMBL/GenBank/DDBJ whole genome shotgun (WGS) entry which is preliminary data.</text>
</comment>
<evidence type="ECO:0000313" key="8">
    <source>
        <dbReference type="EMBL" id="MCP1111524.1"/>
    </source>
</evidence>
<dbReference type="PANTHER" id="PTHR30471:SF3">
    <property type="entry name" value="UPF0758 PROTEIN YEES-RELATED"/>
    <property type="match status" value="1"/>
</dbReference>